<comment type="catalytic activity">
    <reaction evidence="1 7">
        <text>a uridine in RNA = a pseudouridine in RNA</text>
        <dbReference type="Rhea" id="RHEA:48348"/>
        <dbReference type="Rhea" id="RHEA-COMP:12068"/>
        <dbReference type="Rhea" id="RHEA-COMP:12069"/>
        <dbReference type="ChEBI" id="CHEBI:65314"/>
        <dbReference type="ChEBI" id="CHEBI:65315"/>
    </reaction>
</comment>
<evidence type="ECO:0000256" key="7">
    <source>
        <dbReference type="RuleBase" id="RU362028"/>
    </source>
</evidence>
<dbReference type="PANTHER" id="PTHR21600">
    <property type="entry name" value="MITOCHONDRIAL RNA PSEUDOURIDINE SYNTHASE"/>
    <property type="match status" value="1"/>
</dbReference>
<dbReference type="Gene3D" id="3.30.2350.10">
    <property type="entry name" value="Pseudouridine synthase"/>
    <property type="match status" value="1"/>
</dbReference>
<dbReference type="GO" id="GO:0000455">
    <property type="term" value="P:enzyme-directed rRNA pseudouridine synthesis"/>
    <property type="evidence" value="ECO:0007669"/>
    <property type="project" value="TreeGrafter"/>
</dbReference>
<evidence type="ECO:0000256" key="2">
    <source>
        <dbReference type="ARBA" id="ARBA00010876"/>
    </source>
</evidence>
<comment type="similarity">
    <text evidence="2 7">Belongs to the pseudouridine synthase RluA family.</text>
</comment>
<evidence type="ECO:0000256" key="5">
    <source>
        <dbReference type="PIRSR" id="PIRSR606225-1"/>
    </source>
</evidence>
<dbReference type="EMBL" id="NFKM01000004">
    <property type="protein sequence ID" value="OUP61315.1"/>
    <property type="molecule type" value="Genomic_DNA"/>
</dbReference>
<evidence type="ECO:0000313" key="9">
    <source>
        <dbReference type="EMBL" id="OUP61315.1"/>
    </source>
</evidence>
<evidence type="ECO:0000256" key="4">
    <source>
        <dbReference type="ARBA" id="ARBA00023235"/>
    </source>
</evidence>
<dbReference type="FunFam" id="3.30.2350.10:FF:000006">
    <property type="entry name" value="Pseudouridine synthase"/>
    <property type="match status" value="1"/>
</dbReference>
<comment type="function">
    <text evidence="7">Responsible for synthesis of pseudouridine from uracil.</text>
</comment>
<sequence length="305" mass="34521">METREFIIDDENAKIRVDKAVASLLDFSRKRVKDILDEGNILVNGSPCKASYILQEGDHLLVNIPEVQSLEVLPENIPLNIVYEDDDVIVINKPKGMVVHPAFGHVSGTLVNALMYHCKDLSGINGVMRPGIVHRIDKDTSGLLVVCKNDKAHLALSEQLSNKTCHREYLAIVHHPFSHEHGTINAPIGRDEKDRQKMAVTANNSKEAITHFTVLENFKDYALVRCRLETGRTHQIRVHMQYIKHPIVGDPKYGHRKTIDTNGQLLHACKLEFIHPTTKEYMSFEAEPDQTFKNILEKLRKGDSV</sequence>
<dbReference type="PROSITE" id="PS01129">
    <property type="entry name" value="PSI_RLU"/>
    <property type="match status" value="1"/>
</dbReference>
<dbReference type="InterPro" id="IPR020103">
    <property type="entry name" value="PsdUridine_synth_cat_dom_sf"/>
</dbReference>
<reference evidence="10" key="1">
    <citation type="submission" date="2017-04" db="EMBL/GenBank/DDBJ databases">
        <title>Function of individual gut microbiota members based on whole genome sequencing of pure cultures obtained from chicken caecum.</title>
        <authorList>
            <person name="Medvecky M."/>
            <person name="Cejkova D."/>
            <person name="Polansky O."/>
            <person name="Karasova D."/>
            <person name="Kubasova T."/>
            <person name="Cizek A."/>
            <person name="Rychlik I."/>
        </authorList>
    </citation>
    <scope>NUCLEOTIDE SEQUENCE [LARGE SCALE GENOMIC DNA]</scope>
    <source>
        <strain evidence="10">An178</strain>
    </source>
</reference>
<dbReference type="CDD" id="cd00165">
    <property type="entry name" value="S4"/>
    <property type="match status" value="1"/>
</dbReference>
<dbReference type="SUPFAM" id="SSF55120">
    <property type="entry name" value="Pseudouridine synthase"/>
    <property type="match status" value="1"/>
</dbReference>
<comment type="caution">
    <text evidence="9">The sequence shown here is derived from an EMBL/GenBank/DDBJ whole genome shotgun (WGS) entry which is preliminary data.</text>
</comment>
<organism evidence="9 10">
    <name type="scientific">Faecalitalea cylindroides</name>
    <dbReference type="NCBI Taxonomy" id="39483"/>
    <lineage>
        <taxon>Bacteria</taxon>
        <taxon>Bacillati</taxon>
        <taxon>Bacillota</taxon>
        <taxon>Erysipelotrichia</taxon>
        <taxon>Erysipelotrichales</taxon>
        <taxon>Erysipelotrichaceae</taxon>
        <taxon>Faecalitalea</taxon>
    </lineage>
</organism>
<keyword evidence="10" id="KW-1185">Reference proteome</keyword>
<feature type="domain" description="RNA-binding S4" evidence="8">
    <location>
        <begin position="15"/>
        <end position="78"/>
    </location>
</feature>
<evidence type="ECO:0000256" key="1">
    <source>
        <dbReference type="ARBA" id="ARBA00000073"/>
    </source>
</evidence>
<dbReference type="PANTHER" id="PTHR21600:SF44">
    <property type="entry name" value="RIBOSOMAL LARGE SUBUNIT PSEUDOURIDINE SYNTHASE D"/>
    <property type="match status" value="1"/>
</dbReference>
<proteinExistence type="inferred from homology"/>
<dbReference type="Proteomes" id="UP000195447">
    <property type="component" value="Unassembled WGS sequence"/>
</dbReference>
<gene>
    <name evidence="9" type="ORF">B5F14_03115</name>
</gene>
<dbReference type="AlphaFoldDB" id="A0A1Y4LXI9"/>
<dbReference type="InterPro" id="IPR006224">
    <property type="entry name" value="PsdUridine_synth_RluA-like_CS"/>
</dbReference>
<name>A0A1Y4LXI9_9FIRM</name>
<dbReference type="InterPro" id="IPR002942">
    <property type="entry name" value="S4_RNA-bd"/>
</dbReference>
<dbReference type="SUPFAM" id="SSF55174">
    <property type="entry name" value="Alpha-L RNA-binding motif"/>
    <property type="match status" value="1"/>
</dbReference>
<evidence type="ECO:0000256" key="3">
    <source>
        <dbReference type="ARBA" id="ARBA00022884"/>
    </source>
</evidence>
<evidence type="ECO:0000313" key="10">
    <source>
        <dbReference type="Proteomes" id="UP000195447"/>
    </source>
</evidence>
<dbReference type="CDD" id="cd02869">
    <property type="entry name" value="PseudoU_synth_RluA_like"/>
    <property type="match status" value="1"/>
</dbReference>
<feature type="active site" evidence="5">
    <location>
        <position position="137"/>
    </location>
</feature>
<dbReference type="PROSITE" id="PS50889">
    <property type="entry name" value="S4"/>
    <property type="match status" value="1"/>
</dbReference>
<dbReference type="Pfam" id="PF00849">
    <property type="entry name" value="PseudoU_synth_2"/>
    <property type="match status" value="1"/>
</dbReference>
<dbReference type="InterPro" id="IPR006225">
    <property type="entry name" value="PsdUridine_synth_RluC/D"/>
</dbReference>
<dbReference type="Gene3D" id="3.10.290.10">
    <property type="entry name" value="RNA-binding S4 domain"/>
    <property type="match status" value="1"/>
</dbReference>
<dbReference type="EC" id="5.4.99.-" evidence="7"/>
<protein>
    <recommendedName>
        <fullName evidence="7">Pseudouridine synthase</fullName>
        <ecNumber evidence="7">5.4.99.-</ecNumber>
    </recommendedName>
</protein>
<dbReference type="GO" id="GO:0003723">
    <property type="term" value="F:RNA binding"/>
    <property type="evidence" value="ECO:0007669"/>
    <property type="project" value="UniProtKB-KW"/>
</dbReference>
<dbReference type="NCBIfam" id="TIGR00005">
    <property type="entry name" value="rluA_subfam"/>
    <property type="match status" value="1"/>
</dbReference>
<dbReference type="GO" id="GO:0120159">
    <property type="term" value="F:rRNA pseudouridine synthase activity"/>
    <property type="evidence" value="ECO:0007669"/>
    <property type="project" value="UniProtKB-ARBA"/>
</dbReference>
<dbReference type="RefSeq" id="WP_087158333.1">
    <property type="nucleotide sequence ID" value="NZ_CATZRL010000002.1"/>
</dbReference>
<dbReference type="SMART" id="SM00363">
    <property type="entry name" value="S4"/>
    <property type="match status" value="1"/>
</dbReference>
<dbReference type="Pfam" id="PF01479">
    <property type="entry name" value="S4"/>
    <property type="match status" value="1"/>
</dbReference>
<dbReference type="InterPro" id="IPR006145">
    <property type="entry name" value="PsdUridine_synth_RsuA/RluA"/>
</dbReference>
<keyword evidence="3 6" id="KW-0694">RNA-binding</keyword>
<dbReference type="InterPro" id="IPR050188">
    <property type="entry name" value="RluA_PseudoU_synthase"/>
</dbReference>
<evidence type="ECO:0000259" key="8">
    <source>
        <dbReference type="SMART" id="SM00363"/>
    </source>
</evidence>
<evidence type="ECO:0000256" key="6">
    <source>
        <dbReference type="PROSITE-ProRule" id="PRU00182"/>
    </source>
</evidence>
<dbReference type="InterPro" id="IPR036986">
    <property type="entry name" value="S4_RNA-bd_sf"/>
</dbReference>
<keyword evidence="4 7" id="KW-0413">Isomerase</keyword>
<accession>A0A1Y4LXI9</accession>